<dbReference type="Proteomes" id="UP000244384">
    <property type="component" value="Chromosome"/>
</dbReference>
<name>A0A2S0WMB9_9ACTN</name>
<dbReference type="OrthoDB" id="3748418at2"/>
<dbReference type="AlphaFoldDB" id="A0A2S0WMB9"/>
<dbReference type="KEGG" id="aez:C3E78_09930"/>
<dbReference type="EMBL" id="CP026952">
    <property type="protein sequence ID" value="AWB92493.1"/>
    <property type="molecule type" value="Genomic_DNA"/>
</dbReference>
<keyword evidence="2" id="KW-1185">Reference proteome</keyword>
<reference evidence="2" key="1">
    <citation type="submission" date="2018-01" db="EMBL/GenBank/DDBJ databases">
        <authorList>
            <person name="Li J."/>
        </authorList>
    </citation>
    <scope>NUCLEOTIDE SEQUENCE [LARGE SCALE GENOMIC DNA]</scope>
    <source>
        <strain evidence="2">592</strain>
    </source>
</reference>
<organism evidence="1 2">
    <name type="scientific">Aeromicrobium chenweiae</name>
    <dbReference type="NCBI Taxonomy" id="2079793"/>
    <lineage>
        <taxon>Bacteria</taxon>
        <taxon>Bacillati</taxon>
        <taxon>Actinomycetota</taxon>
        <taxon>Actinomycetes</taxon>
        <taxon>Propionibacteriales</taxon>
        <taxon>Nocardioidaceae</taxon>
        <taxon>Aeromicrobium</taxon>
    </lineage>
</organism>
<gene>
    <name evidence="1" type="ORF">C3E78_09930</name>
</gene>
<protein>
    <submittedName>
        <fullName evidence="1">Uncharacterized protein</fullName>
    </submittedName>
</protein>
<dbReference type="RefSeq" id="WP_108578138.1">
    <property type="nucleotide sequence ID" value="NZ_CP026952.1"/>
</dbReference>
<evidence type="ECO:0000313" key="2">
    <source>
        <dbReference type="Proteomes" id="UP000244384"/>
    </source>
</evidence>
<accession>A0A5F2ENU5</accession>
<sequence>MTDTHGEPTPGPESETHVVAEATVVEPTGHATIDEALDRLHRLDDLEITDHPEQFDAIHGVLRAALANAGRDEVQLDSP</sequence>
<accession>A0A2S0WMB9</accession>
<proteinExistence type="predicted"/>
<evidence type="ECO:0000313" key="1">
    <source>
        <dbReference type="EMBL" id="AWB92493.1"/>
    </source>
</evidence>